<dbReference type="Pfam" id="PF02861">
    <property type="entry name" value="Clp_N"/>
    <property type="match status" value="1"/>
</dbReference>
<dbReference type="Gene3D" id="4.10.860.10">
    <property type="entry name" value="UVR domain"/>
    <property type="match status" value="1"/>
</dbReference>
<evidence type="ECO:0000313" key="2">
    <source>
        <dbReference type="EMBL" id="MBB6568032.1"/>
    </source>
</evidence>
<dbReference type="InterPro" id="IPR036628">
    <property type="entry name" value="Clp_N_dom_sf"/>
</dbReference>
<dbReference type="Gene3D" id="1.10.1780.10">
    <property type="entry name" value="Clp, N-terminal domain"/>
    <property type="match status" value="1"/>
</dbReference>
<dbReference type="RefSeq" id="WP_171671033.1">
    <property type="nucleotide sequence ID" value="NZ_BAAAGT010000003.1"/>
</dbReference>
<evidence type="ECO:0000259" key="1">
    <source>
        <dbReference type="Pfam" id="PF02861"/>
    </source>
</evidence>
<protein>
    <recommendedName>
        <fullName evidence="1">Clp R domain-containing protein</fullName>
    </recommendedName>
</protein>
<dbReference type="SUPFAM" id="SSF81923">
    <property type="entry name" value="Double Clp-N motif"/>
    <property type="match status" value="1"/>
</dbReference>
<accession>A0A7Y4KVA5</accession>
<name>A0A7Y4KVA5_9ACTN</name>
<dbReference type="Proteomes" id="UP000534306">
    <property type="component" value="Unassembled WGS sequence"/>
</dbReference>
<evidence type="ECO:0000313" key="4">
    <source>
        <dbReference type="Proteomes" id="UP000534306"/>
    </source>
</evidence>
<gene>
    <name evidence="2" type="ORF">HNR71_003669</name>
    <name evidence="3" type="ORF">HPO96_03855</name>
</gene>
<evidence type="ECO:0000313" key="5">
    <source>
        <dbReference type="Proteomes" id="UP000553957"/>
    </source>
</evidence>
<proteinExistence type="predicted"/>
<dbReference type="InterPro" id="IPR004176">
    <property type="entry name" value="Clp_R_N"/>
</dbReference>
<dbReference type="EMBL" id="JACHKF010000001">
    <property type="protein sequence ID" value="MBB6568032.1"/>
    <property type="molecule type" value="Genomic_DNA"/>
</dbReference>
<dbReference type="EMBL" id="JABJRC010000001">
    <property type="protein sequence ID" value="NOL39374.1"/>
    <property type="molecule type" value="Genomic_DNA"/>
</dbReference>
<dbReference type="AlphaFoldDB" id="A0A7Y4KVA5"/>
<reference evidence="3 4" key="1">
    <citation type="submission" date="2020-05" db="EMBL/GenBank/DDBJ databases">
        <title>Genome sequence of Kribbella sandramycini ATCC 39419.</title>
        <authorList>
            <person name="Maclea K.S."/>
            <person name="Fair J.L."/>
        </authorList>
    </citation>
    <scope>NUCLEOTIDE SEQUENCE [LARGE SCALE GENOMIC DNA]</scope>
    <source>
        <strain evidence="3 4">ATCC 39419</strain>
    </source>
</reference>
<comment type="caution">
    <text evidence="3">The sequence shown here is derived from an EMBL/GenBank/DDBJ whole genome shotgun (WGS) entry which is preliminary data.</text>
</comment>
<feature type="domain" description="Clp R" evidence="1">
    <location>
        <begin position="6"/>
        <end position="123"/>
    </location>
</feature>
<keyword evidence="4" id="KW-1185">Reference proteome</keyword>
<evidence type="ECO:0000313" key="3">
    <source>
        <dbReference type="EMBL" id="NOL39374.1"/>
    </source>
</evidence>
<sequence>MDEVERYTGRAAGAVVYATRYAEADERGAATVGDLLTGLLIAGPGVAVQVLAGLRVELPAPSRVVLGYRKNERWAPADELAELERRQLSDEVLEVLRVAAEEAGGGHLGTEHLLLGLVRQGAVPGVALDDVRGEVGRQLAAFHRGRPEVLAPEVADELIGVARLSLPGAVAELDVRIAEAQRQKEAAVDVEDFEAAASRR</sequence>
<dbReference type="Proteomes" id="UP000553957">
    <property type="component" value="Unassembled WGS sequence"/>
</dbReference>
<reference evidence="2 5" key="2">
    <citation type="submission" date="2020-08" db="EMBL/GenBank/DDBJ databases">
        <title>Sequencing the genomes of 1000 actinobacteria strains.</title>
        <authorList>
            <person name="Klenk H.-P."/>
        </authorList>
    </citation>
    <scope>NUCLEOTIDE SEQUENCE [LARGE SCALE GENOMIC DNA]</scope>
    <source>
        <strain evidence="2 5">DSM 15626</strain>
    </source>
</reference>
<organism evidence="3 4">
    <name type="scientific">Kribbella sandramycini</name>
    <dbReference type="NCBI Taxonomy" id="60450"/>
    <lineage>
        <taxon>Bacteria</taxon>
        <taxon>Bacillati</taxon>
        <taxon>Actinomycetota</taxon>
        <taxon>Actinomycetes</taxon>
        <taxon>Propionibacteriales</taxon>
        <taxon>Kribbellaceae</taxon>
        <taxon>Kribbella</taxon>
    </lineage>
</organism>